<dbReference type="PANTHER" id="PTHR40037:SF1">
    <property type="entry name" value="PHOSPHOESTERASE SAOUHSC_00951-RELATED"/>
    <property type="match status" value="1"/>
</dbReference>
<sequence length="216" mass="21953">MMLPGCGTGEALVGVVVAVPEPLASRLRAVRAAAGDPEADIPPHVTLVGPTCVPDVRAVDAHLSRVAGAHRPFGVHLRGTGTFRPVSPVVFVALADGADACAALEADLRSGPLDVPARFPFHPHVTVAHDVGDGALDAAQAAAGDVDVRFEVDRLFRFVHDGTAWQPVRTFLLGTGEPVLCPDAPPEDAVPGAPHGVSAADAPAGAGAVVPGMPPR</sequence>
<dbReference type="Gene3D" id="3.90.1140.10">
    <property type="entry name" value="Cyclic phosphodiesterase"/>
    <property type="match status" value="1"/>
</dbReference>
<dbReference type="Pfam" id="PF13563">
    <property type="entry name" value="2_5_RNA_ligase2"/>
    <property type="match status" value="1"/>
</dbReference>
<keyword evidence="2" id="KW-0436">Ligase</keyword>
<dbReference type="GO" id="GO:0016874">
    <property type="term" value="F:ligase activity"/>
    <property type="evidence" value="ECO:0007669"/>
    <property type="project" value="UniProtKB-KW"/>
</dbReference>
<feature type="compositionally biased region" description="Low complexity" evidence="1">
    <location>
        <begin position="196"/>
        <end position="216"/>
    </location>
</feature>
<gene>
    <name evidence="2" type="ORF">BKA21_003110</name>
</gene>
<evidence type="ECO:0000313" key="3">
    <source>
        <dbReference type="Proteomes" id="UP000577956"/>
    </source>
</evidence>
<reference evidence="2 3" key="1">
    <citation type="submission" date="2020-07" db="EMBL/GenBank/DDBJ databases">
        <title>Sequencing the genomes of 1000 actinobacteria strains.</title>
        <authorList>
            <person name="Klenk H.-P."/>
        </authorList>
    </citation>
    <scope>NUCLEOTIDE SEQUENCE [LARGE SCALE GENOMIC DNA]</scope>
    <source>
        <strain evidence="2 3">DSM 24482</strain>
    </source>
</reference>
<accession>A0A7Y9JZ51</accession>
<protein>
    <submittedName>
        <fullName evidence="2">2'-5' RNA ligase</fullName>
    </submittedName>
</protein>
<evidence type="ECO:0000256" key="1">
    <source>
        <dbReference type="SAM" id="MobiDB-lite"/>
    </source>
</evidence>
<dbReference type="Proteomes" id="UP000577956">
    <property type="component" value="Unassembled WGS sequence"/>
</dbReference>
<dbReference type="PANTHER" id="PTHR40037">
    <property type="entry name" value="PHOSPHOESTERASE YJCG-RELATED"/>
    <property type="match status" value="1"/>
</dbReference>
<organism evidence="2 3">
    <name type="scientific">Cellulomonas oligotrophica</name>
    <dbReference type="NCBI Taxonomy" id="931536"/>
    <lineage>
        <taxon>Bacteria</taxon>
        <taxon>Bacillati</taxon>
        <taxon>Actinomycetota</taxon>
        <taxon>Actinomycetes</taxon>
        <taxon>Micrococcales</taxon>
        <taxon>Cellulomonadaceae</taxon>
        <taxon>Cellulomonas</taxon>
    </lineage>
</organism>
<dbReference type="AlphaFoldDB" id="A0A7Y9JZ51"/>
<dbReference type="InterPro" id="IPR009097">
    <property type="entry name" value="Cyclic_Pdiesterase"/>
</dbReference>
<evidence type="ECO:0000313" key="2">
    <source>
        <dbReference type="EMBL" id="NYD87561.1"/>
    </source>
</evidence>
<comment type="caution">
    <text evidence="2">The sequence shown here is derived from an EMBL/GenBank/DDBJ whole genome shotgun (WGS) entry which is preliminary data.</text>
</comment>
<feature type="region of interest" description="Disordered" evidence="1">
    <location>
        <begin position="185"/>
        <end position="216"/>
    </location>
</feature>
<dbReference type="SUPFAM" id="SSF55144">
    <property type="entry name" value="LigT-like"/>
    <property type="match status" value="1"/>
</dbReference>
<dbReference type="InterPro" id="IPR050580">
    <property type="entry name" value="2H_phosphoesterase_YjcG-like"/>
</dbReference>
<proteinExistence type="predicted"/>
<name>A0A7Y9JZ51_9CELL</name>
<dbReference type="EMBL" id="JACCBK010000001">
    <property type="protein sequence ID" value="NYD87561.1"/>
    <property type="molecule type" value="Genomic_DNA"/>
</dbReference>